<dbReference type="AlphaFoldDB" id="A0A9W8EEH1"/>
<evidence type="ECO:0000313" key="1">
    <source>
        <dbReference type="EMBL" id="KAJ1981620.1"/>
    </source>
</evidence>
<dbReference type="EMBL" id="JANBQB010000118">
    <property type="protein sequence ID" value="KAJ1981620.1"/>
    <property type="molecule type" value="Genomic_DNA"/>
</dbReference>
<keyword evidence="2" id="KW-1185">Reference proteome</keyword>
<name>A0A9W8EEH1_9FUNG</name>
<comment type="caution">
    <text evidence="1">The sequence shown here is derived from an EMBL/GenBank/DDBJ whole genome shotgun (WGS) entry which is preliminary data.</text>
</comment>
<dbReference type="Proteomes" id="UP001151582">
    <property type="component" value="Unassembled WGS sequence"/>
</dbReference>
<proteinExistence type="predicted"/>
<dbReference type="OrthoDB" id="10414396at2759"/>
<accession>A0A9W8EEH1</accession>
<gene>
    <name evidence="1" type="ORF">H4R34_002002</name>
</gene>
<protein>
    <submittedName>
        <fullName evidence="1">Uncharacterized protein</fullName>
    </submittedName>
</protein>
<sequence length="167" mass="18094">MDGSLTENSANDEITLLEAVQQAQEPPSGNATHVACHSNDTPGPIWPFQLECNESQRAFTCAQTHSSQPGLELISNDAESAQSLCQPVTTDYEDKVIINPQSSECFPDNIDPQVIFNPSTIAHITQNMMTAMGLPYLGDLTPSFTSGQPHNDELINGEFVAANSYTH</sequence>
<organism evidence="1 2">
    <name type="scientific">Dimargaris verticillata</name>
    <dbReference type="NCBI Taxonomy" id="2761393"/>
    <lineage>
        <taxon>Eukaryota</taxon>
        <taxon>Fungi</taxon>
        <taxon>Fungi incertae sedis</taxon>
        <taxon>Zoopagomycota</taxon>
        <taxon>Kickxellomycotina</taxon>
        <taxon>Dimargaritomycetes</taxon>
        <taxon>Dimargaritales</taxon>
        <taxon>Dimargaritaceae</taxon>
        <taxon>Dimargaris</taxon>
    </lineage>
</organism>
<evidence type="ECO:0000313" key="2">
    <source>
        <dbReference type="Proteomes" id="UP001151582"/>
    </source>
</evidence>
<reference evidence="1" key="1">
    <citation type="submission" date="2022-07" db="EMBL/GenBank/DDBJ databases">
        <title>Phylogenomic reconstructions and comparative analyses of Kickxellomycotina fungi.</title>
        <authorList>
            <person name="Reynolds N.K."/>
            <person name="Stajich J.E."/>
            <person name="Barry K."/>
            <person name="Grigoriev I.V."/>
            <person name="Crous P."/>
            <person name="Smith M.E."/>
        </authorList>
    </citation>
    <scope>NUCLEOTIDE SEQUENCE</scope>
    <source>
        <strain evidence="1">RSA 567</strain>
    </source>
</reference>